<dbReference type="RefSeq" id="XP_009226393.1">
    <property type="nucleotide sequence ID" value="XM_009228129.1"/>
</dbReference>
<reference evidence="2" key="2">
    <citation type="submission" date="2010-07" db="EMBL/GenBank/DDBJ databases">
        <authorList>
            <consortium name="The Broad Institute Genome Sequencing Platform"/>
            <consortium name="Broad Institute Genome Sequencing Center for Infectious Disease"/>
            <person name="Ma L.-J."/>
            <person name="Dead R."/>
            <person name="Young S."/>
            <person name="Zeng Q."/>
            <person name="Koehrsen M."/>
            <person name="Alvarado L."/>
            <person name="Berlin A."/>
            <person name="Chapman S.B."/>
            <person name="Chen Z."/>
            <person name="Freedman E."/>
            <person name="Gellesch M."/>
            <person name="Goldberg J."/>
            <person name="Griggs A."/>
            <person name="Gujja S."/>
            <person name="Heilman E.R."/>
            <person name="Heiman D."/>
            <person name="Hepburn T."/>
            <person name="Howarth C."/>
            <person name="Jen D."/>
            <person name="Larson L."/>
            <person name="Mehta T."/>
            <person name="Neiman D."/>
            <person name="Pearson M."/>
            <person name="Roberts A."/>
            <person name="Saif S."/>
            <person name="Shea T."/>
            <person name="Shenoy N."/>
            <person name="Sisk P."/>
            <person name="Stolte C."/>
            <person name="Sykes S."/>
            <person name="Walk T."/>
            <person name="White J."/>
            <person name="Yandava C."/>
            <person name="Haas B."/>
            <person name="Nusbaum C."/>
            <person name="Birren B."/>
        </authorList>
    </citation>
    <scope>NUCLEOTIDE SEQUENCE</scope>
    <source>
        <strain evidence="2">R3-111a-1</strain>
    </source>
</reference>
<keyword evidence="4" id="KW-1185">Reference proteome</keyword>
<dbReference type="AlphaFoldDB" id="J3P9T3"/>
<dbReference type="eggNOG" id="ENOG502STXT">
    <property type="taxonomic scope" value="Eukaryota"/>
</dbReference>
<evidence type="ECO:0008006" key="5">
    <source>
        <dbReference type="Google" id="ProtNLM"/>
    </source>
</evidence>
<reference evidence="3" key="4">
    <citation type="journal article" date="2015" name="G3 (Bethesda)">
        <title>Genome sequences of three phytopathogenic species of the Magnaporthaceae family of fungi.</title>
        <authorList>
            <person name="Okagaki L.H."/>
            <person name="Nunes C.C."/>
            <person name="Sailsbery J."/>
            <person name="Clay B."/>
            <person name="Brown D."/>
            <person name="John T."/>
            <person name="Oh Y."/>
            <person name="Young N."/>
            <person name="Fitzgerald M."/>
            <person name="Haas B.J."/>
            <person name="Zeng Q."/>
            <person name="Young S."/>
            <person name="Adiconis X."/>
            <person name="Fan L."/>
            <person name="Levin J.Z."/>
            <person name="Mitchell T.K."/>
            <person name="Okubara P.A."/>
            <person name="Farman M.L."/>
            <person name="Kohn L.M."/>
            <person name="Birren B."/>
            <person name="Ma L.-J."/>
            <person name="Dean R.A."/>
        </authorList>
    </citation>
    <scope>NUCLEOTIDE SEQUENCE</scope>
    <source>
        <strain evidence="3">R3-111a-1</strain>
    </source>
</reference>
<feature type="region of interest" description="Disordered" evidence="1">
    <location>
        <begin position="1"/>
        <end position="82"/>
    </location>
</feature>
<accession>J3P9T3</accession>
<organism evidence="2">
    <name type="scientific">Gaeumannomyces tritici (strain R3-111a-1)</name>
    <name type="common">Wheat and barley take-all root rot fungus</name>
    <name type="synonym">Gaeumannomyces graminis var. tritici</name>
    <dbReference type="NCBI Taxonomy" id="644352"/>
    <lineage>
        <taxon>Eukaryota</taxon>
        <taxon>Fungi</taxon>
        <taxon>Dikarya</taxon>
        <taxon>Ascomycota</taxon>
        <taxon>Pezizomycotina</taxon>
        <taxon>Sordariomycetes</taxon>
        <taxon>Sordariomycetidae</taxon>
        <taxon>Magnaporthales</taxon>
        <taxon>Magnaporthaceae</taxon>
        <taxon>Gaeumannomyces</taxon>
    </lineage>
</organism>
<dbReference type="EnsemblFungi" id="EJT73419">
    <property type="protein sequence ID" value="EJT73419"/>
    <property type="gene ID" value="GGTG_10257"/>
</dbReference>
<reference evidence="2" key="3">
    <citation type="submission" date="2010-09" db="EMBL/GenBank/DDBJ databases">
        <title>Annotation of Gaeumannomyces graminis var. tritici R3-111a-1.</title>
        <authorList>
            <consortium name="The Broad Institute Genome Sequencing Platform"/>
            <person name="Ma L.-J."/>
            <person name="Dead R."/>
            <person name="Young S.K."/>
            <person name="Zeng Q."/>
            <person name="Gargeya S."/>
            <person name="Fitzgerald M."/>
            <person name="Haas B."/>
            <person name="Abouelleil A."/>
            <person name="Alvarado L."/>
            <person name="Arachchi H.M."/>
            <person name="Berlin A."/>
            <person name="Brown A."/>
            <person name="Chapman S.B."/>
            <person name="Chen Z."/>
            <person name="Dunbar C."/>
            <person name="Freedman E."/>
            <person name="Gearin G."/>
            <person name="Gellesch M."/>
            <person name="Goldberg J."/>
            <person name="Griggs A."/>
            <person name="Gujja S."/>
            <person name="Heiman D."/>
            <person name="Howarth C."/>
            <person name="Larson L."/>
            <person name="Lui A."/>
            <person name="MacDonald P.J.P."/>
            <person name="Mehta T."/>
            <person name="Montmayeur A."/>
            <person name="Murphy C."/>
            <person name="Neiman D."/>
            <person name="Pearson M."/>
            <person name="Priest M."/>
            <person name="Roberts A."/>
            <person name="Saif S."/>
            <person name="Shea T."/>
            <person name="Shenoy N."/>
            <person name="Sisk P."/>
            <person name="Stolte C."/>
            <person name="Sykes S."/>
            <person name="Yandava C."/>
            <person name="Wortman J."/>
            <person name="Nusbaum C."/>
            <person name="Birren B."/>
        </authorList>
    </citation>
    <scope>NUCLEOTIDE SEQUENCE</scope>
    <source>
        <strain evidence="2">R3-111a-1</strain>
    </source>
</reference>
<proteinExistence type="predicted"/>
<dbReference type="HOGENOM" id="CLU_095402_0_1_1"/>
<evidence type="ECO:0000313" key="3">
    <source>
        <dbReference type="EnsemblFungi" id="EJT73419"/>
    </source>
</evidence>
<dbReference type="OrthoDB" id="4156665at2759"/>
<sequence>MYHGHNQKRQCQPAGHQRQPGSPPSSPVEAQSPQDPSSPTAAGSPATSWSSPATSCTTTPAATTPTTTTFTAPTSMSTRRSAGNPALALKLEQMAMPLAPLVQMTTGRVHPAFPRTLLHFWVLTDAQLDSLAHFYHQRTPGYWTSQYPCPVRWGPNLPLEEKRRKMGMFIGLRGCESPILLAGSAEELLEEARRQAVIEEGADDALIRKAGSYE</sequence>
<name>J3P9T3_GAET3</name>
<dbReference type="VEuPathDB" id="FungiDB:GGTG_10257"/>
<evidence type="ECO:0000256" key="1">
    <source>
        <dbReference type="SAM" id="MobiDB-lite"/>
    </source>
</evidence>
<feature type="compositionally biased region" description="Low complexity" evidence="1">
    <location>
        <begin position="37"/>
        <end position="78"/>
    </location>
</feature>
<protein>
    <recommendedName>
        <fullName evidence="5">Beta-xylosidase</fullName>
    </recommendedName>
</protein>
<evidence type="ECO:0000313" key="4">
    <source>
        <dbReference type="Proteomes" id="UP000006039"/>
    </source>
</evidence>
<reference evidence="3" key="5">
    <citation type="submission" date="2018-04" db="UniProtKB">
        <authorList>
            <consortium name="EnsemblFungi"/>
        </authorList>
    </citation>
    <scope>IDENTIFICATION</scope>
    <source>
        <strain evidence="3">R3-111a-1</strain>
    </source>
</reference>
<dbReference type="EMBL" id="GL385399">
    <property type="protein sequence ID" value="EJT73419.1"/>
    <property type="molecule type" value="Genomic_DNA"/>
</dbReference>
<evidence type="ECO:0000313" key="2">
    <source>
        <dbReference type="EMBL" id="EJT73419.1"/>
    </source>
</evidence>
<dbReference type="GeneID" id="20350715"/>
<dbReference type="Proteomes" id="UP000006039">
    <property type="component" value="Unassembled WGS sequence"/>
</dbReference>
<reference evidence="4" key="1">
    <citation type="submission" date="2010-07" db="EMBL/GenBank/DDBJ databases">
        <title>The genome sequence of Gaeumannomyces graminis var. tritici strain R3-111a-1.</title>
        <authorList>
            <consortium name="The Broad Institute Genome Sequencing Platform"/>
            <person name="Ma L.-J."/>
            <person name="Dead R."/>
            <person name="Young S."/>
            <person name="Zeng Q."/>
            <person name="Koehrsen M."/>
            <person name="Alvarado L."/>
            <person name="Berlin A."/>
            <person name="Chapman S.B."/>
            <person name="Chen Z."/>
            <person name="Freedman E."/>
            <person name="Gellesch M."/>
            <person name="Goldberg J."/>
            <person name="Griggs A."/>
            <person name="Gujja S."/>
            <person name="Heilman E.R."/>
            <person name="Heiman D."/>
            <person name="Hepburn T."/>
            <person name="Howarth C."/>
            <person name="Jen D."/>
            <person name="Larson L."/>
            <person name="Mehta T."/>
            <person name="Neiman D."/>
            <person name="Pearson M."/>
            <person name="Roberts A."/>
            <person name="Saif S."/>
            <person name="Shea T."/>
            <person name="Shenoy N."/>
            <person name="Sisk P."/>
            <person name="Stolte C."/>
            <person name="Sykes S."/>
            <person name="Walk T."/>
            <person name="White J."/>
            <person name="Yandava C."/>
            <person name="Haas B."/>
            <person name="Nusbaum C."/>
            <person name="Birren B."/>
        </authorList>
    </citation>
    <scope>NUCLEOTIDE SEQUENCE [LARGE SCALE GENOMIC DNA]</scope>
    <source>
        <strain evidence="4">R3-111a-1</strain>
    </source>
</reference>
<gene>
    <name evidence="3" type="primary">20350715</name>
    <name evidence="2" type="ORF">GGTG_10257</name>
</gene>